<protein>
    <submittedName>
        <fullName evidence="5">YSIRK-type signal peptide-containing protein</fullName>
    </submittedName>
</protein>
<proteinExistence type="predicted"/>
<dbReference type="EMBL" id="JAIRCA020000021">
    <property type="protein sequence ID" value="MDI2140155.1"/>
    <property type="molecule type" value="Genomic_DNA"/>
</dbReference>
<dbReference type="NCBIfam" id="TIGR01168">
    <property type="entry name" value="YSIRK_signal"/>
    <property type="match status" value="1"/>
</dbReference>
<evidence type="ECO:0000256" key="1">
    <source>
        <dbReference type="ARBA" id="ARBA00022729"/>
    </source>
</evidence>
<keyword evidence="6" id="KW-1185">Reference proteome</keyword>
<evidence type="ECO:0000313" key="6">
    <source>
        <dbReference type="Proteomes" id="UP001156146"/>
    </source>
</evidence>
<keyword evidence="1 3" id="KW-0732">Signal</keyword>
<feature type="domain" description="YSIRK Gram-positive signal peptide" evidence="4">
    <location>
        <begin position="16"/>
        <end position="37"/>
    </location>
</feature>
<evidence type="ECO:0000259" key="4">
    <source>
        <dbReference type="Pfam" id="PF04650"/>
    </source>
</evidence>
<evidence type="ECO:0000313" key="5">
    <source>
        <dbReference type="EMBL" id="MDI2140155.1"/>
    </source>
</evidence>
<comment type="caution">
    <text evidence="5">The sequence shown here is derived from an EMBL/GenBank/DDBJ whole genome shotgun (WGS) entry which is preliminary data.</text>
</comment>
<feature type="chain" id="PRO_5047177365" evidence="3">
    <location>
        <begin position="45"/>
        <end position="73"/>
    </location>
</feature>
<accession>A0ABT6QFA5</accession>
<organism evidence="5 6">
    <name type="scientific">Streptococcus hohhotensis</name>
    <dbReference type="NCBI Taxonomy" id="2866998"/>
    <lineage>
        <taxon>Bacteria</taxon>
        <taxon>Bacillati</taxon>
        <taxon>Bacillota</taxon>
        <taxon>Bacilli</taxon>
        <taxon>Lactobacillales</taxon>
        <taxon>Streptococcaceae</taxon>
        <taxon>Streptococcus</taxon>
        <taxon>Streptococcus mitis group</taxon>
    </lineage>
</organism>
<evidence type="ECO:0000256" key="3">
    <source>
        <dbReference type="SAM" id="SignalP"/>
    </source>
</evidence>
<gene>
    <name evidence="5" type="ORF">K4Z77_008335</name>
</gene>
<sequence>MKLKSKEERKGEKVFRYSIRKYHFGAASVAVAALMFFANGTVQAQTLEISPATENGTTRTTNLVSDSSGGLKS</sequence>
<feature type="signal peptide" evidence="3">
    <location>
        <begin position="1"/>
        <end position="44"/>
    </location>
</feature>
<feature type="region of interest" description="Disordered" evidence="2">
    <location>
        <begin position="53"/>
        <end position="73"/>
    </location>
</feature>
<dbReference type="RefSeq" id="WP_224219021.1">
    <property type="nucleotide sequence ID" value="NZ_JAIRCA020000021.1"/>
</dbReference>
<name>A0ABT6QFA5_9STRE</name>
<reference evidence="5" key="1">
    <citation type="submission" date="2023-05" db="EMBL/GenBank/DDBJ databases">
        <title>Streptococcus hohhotensis sp. nov., isolated from the breast milk of healthy women.</title>
        <authorList>
            <person name="Liu W."/>
        </authorList>
    </citation>
    <scope>NUCLEOTIDE SEQUENCE</scope>
    <source>
        <strain evidence="5">IMAU99199</strain>
    </source>
</reference>
<dbReference type="InterPro" id="IPR005877">
    <property type="entry name" value="YSIRK_signal_dom"/>
</dbReference>
<evidence type="ECO:0000256" key="2">
    <source>
        <dbReference type="SAM" id="MobiDB-lite"/>
    </source>
</evidence>
<dbReference type="Pfam" id="PF04650">
    <property type="entry name" value="YSIRK_signal"/>
    <property type="match status" value="1"/>
</dbReference>
<dbReference type="Proteomes" id="UP001156146">
    <property type="component" value="Unassembled WGS sequence"/>
</dbReference>